<proteinExistence type="inferred from homology"/>
<dbReference type="InterPro" id="IPR001109">
    <property type="entry name" value="Hydrogenase_HupF/HypC"/>
</dbReference>
<comment type="similarity">
    <text evidence="1">Belongs to the HupF/HypC family.</text>
</comment>
<dbReference type="SUPFAM" id="SSF159127">
    <property type="entry name" value="HupF/HypC-like"/>
    <property type="match status" value="1"/>
</dbReference>
<dbReference type="PANTHER" id="PTHR35177:SF1">
    <property type="entry name" value="HYDROGENASE MATURATION FACTOR HYPC"/>
    <property type="match status" value="1"/>
</dbReference>
<keyword evidence="3" id="KW-1185">Reference proteome</keyword>
<evidence type="ECO:0000313" key="3">
    <source>
        <dbReference type="Proteomes" id="UP001597337"/>
    </source>
</evidence>
<dbReference type="PRINTS" id="PR00445">
    <property type="entry name" value="HUPFHYPC"/>
</dbReference>
<sequence length="103" mass="11430">MCIGVPMQVIESGPSWAWCDDGGERHKIDMQLVGQQPIGAWVLVFLGAAREVMGETHALRVRDALVAMQVAMRGESVDHLFADLVDREPTLPEHLRDRVKPAD</sequence>
<dbReference type="Pfam" id="PF01455">
    <property type="entry name" value="HupF_HypC"/>
    <property type="match status" value="1"/>
</dbReference>
<organism evidence="2 3">
    <name type="scientific">Thiorhodococcus fuscus</name>
    <dbReference type="NCBI Taxonomy" id="527200"/>
    <lineage>
        <taxon>Bacteria</taxon>
        <taxon>Pseudomonadati</taxon>
        <taxon>Pseudomonadota</taxon>
        <taxon>Gammaproteobacteria</taxon>
        <taxon>Chromatiales</taxon>
        <taxon>Chromatiaceae</taxon>
        <taxon>Thiorhodococcus</taxon>
    </lineage>
</organism>
<dbReference type="EMBL" id="JBHUHX010000042">
    <property type="protein sequence ID" value="MFD2113106.1"/>
    <property type="molecule type" value="Genomic_DNA"/>
</dbReference>
<dbReference type="Proteomes" id="UP001597337">
    <property type="component" value="Unassembled WGS sequence"/>
</dbReference>
<gene>
    <name evidence="2" type="primary">hypC</name>
    <name evidence="2" type="ORF">ACFSJC_14740</name>
</gene>
<comment type="caution">
    <text evidence="2">The sequence shown here is derived from an EMBL/GenBank/DDBJ whole genome shotgun (WGS) entry which is preliminary data.</text>
</comment>
<dbReference type="NCBIfam" id="TIGR00074">
    <property type="entry name" value="hypC_hupF"/>
    <property type="match status" value="1"/>
</dbReference>
<evidence type="ECO:0000256" key="1">
    <source>
        <dbReference type="ARBA" id="ARBA00006018"/>
    </source>
</evidence>
<dbReference type="InterPro" id="IPR019812">
    <property type="entry name" value="Hydgase_assmbl_chp_CS"/>
</dbReference>
<dbReference type="RefSeq" id="WP_386027792.1">
    <property type="nucleotide sequence ID" value="NZ_JBHUHX010000042.1"/>
</dbReference>
<reference evidence="3" key="1">
    <citation type="journal article" date="2019" name="Int. J. Syst. Evol. Microbiol.">
        <title>The Global Catalogue of Microorganisms (GCM) 10K type strain sequencing project: providing services to taxonomists for standard genome sequencing and annotation.</title>
        <authorList>
            <consortium name="The Broad Institute Genomics Platform"/>
            <consortium name="The Broad Institute Genome Sequencing Center for Infectious Disease"/>
            <person name="Wu L."/>
            <person name="Ma J."/>
        </authorList>
    </citation>
    <scope>NUCLEOTIDE SEQUENCE [LARGE SCALE GENOMIC DNA]</scope>
    <source>
        <strain evidence="3">KACC 12597</strain>
    </source>
</reference>
<protein>
    <submittedName>
        <fullName evidence="2">HypC/HybG/HupF family hydrogenase formation chaperone</fullName>
    </submittedName>
</protein>
<accession>A0ABW4YAE4</accession>
<evidence type="ECO:0000313" key="2">
    <source>
        <dbReference type="EMBL" id="MFD2113106.1"/>
    </source>
</evidence>
<dbReference type="PROSITE" id="PS01097">
    <property type="entry name" value="HUPF_HYPC"/>
    <property type="match status" value="1"/>
</dbReference>
<dbReference type="Gene3D" id="2.30.30.140">
    <property type="match status" value="1"/>
</dbReference>
<name>A0ABW4YAE4_9GAMM</name>
<dbReference type="PANTHER" id="PTHR35177">
    <property type="entry name" value="HYDROGENASE MATURATION FACTOR HYBG"/>
    <property type="match status" value="1"/>
</dbReference>